<dbReference type="Pfam" id="PF00172">
    <property type="entry name" value="Zn_clus"/>
    <property type="match status" value="1"/>
</dbReference>
<dbReference type="GO" id="GO:0008270">
    <property type="term" value="F:zinc ion binding"/>
    <property type="evidence" value="ECO:0007669"/>
    <property type="project" value="InterPro"/>
</dbReference>
<proteinExistence type="predicted"/>
<evidence type="ECO:0000313" key="8">
    <source>
        <dbReference type="EMBL" id="ERF71362.1"/>
    </source>
</evidence>
<dbReference type="Proteomes" id="UP000019373">
    <property type="component" value="Unassembled WGS sequence"/>
</dbReference>
<evidence type="ECO:0000256" key="3">
    <source>
        <dbReference type="ARBA" id="ARBA00023125"/>
    </source>
</evidence>
<dbReference type="PANTHER" id="PTHR37534:SF12">
    <property type="entry name" value="ZN(2)-C6 FUNGAL-TYPE DOMAIN-CONTAINING PROTEIN"/>
    <property type="match status" value="1"/>
</dbReference>
<dbReference type="HOGENOM" id="CLU_011522_0_0_1"/>
<keyword evidence="5" id="KW-0539">Nucleus</keyword>
<dbReference type="OrthoDB" id="5294180at2759"/>
<dbReference type="InterPro" id="IPR001138">
    <property type="entry name" value="Zn2Cys6_DnaBD"/>
</dbReference>
<organism evidence="8 9">
    <name type="scientific">Endocarpon pusillum (strain Z07020 / HMAS-L-300199)</name>
    <name type="common">Lichen-forming fungus</name>
    <dbReference type="NCBI Taxonomy" id="1263415"/>
    <lineage>
        <taxon>Eukaryota</taxon>
        <taxon>Fungi</taxon>
        <taxon>Dikarya</taxon>
        <taxon>Ascomycota</taxon>
        <taxon>Pezizomycotina</taxon>
        <taxon>Eurotiomycetes</taxon>
        <taxon>Chaetothyriomycetidae</taxon>
        <taxon>Verrucariales</taxon>
        <taxon>Verrucariaceae</taxon>
        <taxon>Endocarpon</taxon>
    </lineage>
</organism>
<dbReference type="InterPro" id="IPR036864">
    <property type="entry name" value="Zn2-C6_fun-type_DNA-bd_sf"/>
</dbReference>
<dbReference type="GO" id="GO:0000981">
    <property type="term" value="F:DNA-binding transcription factor activity, RNA polymerase II-specific"/>
    <property type="evidence" value="ECO:0007669"/>
    <property type="project" value="InterPro"/>
</dbReference>
<dbReference type="PROSITE" id="PS50048">
    <property type="entry name" value="ZN2_CY6_FUNGAL_2"/>
    <property type="match status" value="1"/>
</dbReference>
<dbReference type="SUPFAM" id="SSF57701">
    <property type="entry name" value="Zn2/Cys6 DNA-binding domain"/>
    <property type="match status" value="1"/>
</dbReference>
<feature type="domain" description="Zn(2)-C6 fungal-type" evidence="7">
    <location>
        <begin position="64"/>
        <end position="94"/>
    </location>
</feature>
<evidence type="ECO:0000256" key="4">
    <source>
        <dbReference type="ARBA" id="ARBA00023163"/>
    </source>
</evidence>
<feature type="region of interest" description="Disordered" evidence="6">
    <location>
        <begin position="1"/>
        <end position="33"/>
    </location>
</feature>
<feature type="compositionally biased region" description="Low complexity" evidence="6">
    <location>
        <begin position="675"/>
        <end position="694"/>
    </location>
</feature>
<name>U1G266_ENDPU</name>
<comment type="subcellular location">
    <subcellularLocation>
        <location evidence="1">Nucleus</location>
    </subcellularLocation>
</comment>
<dbReference type="GeneID" id="19238558"/>
<dbReference type="AlphaFoldDB" id="U1G266"/>
<dbReference type="PROSITE" id="PS00463">
    <property type="entry name" value="ZN2_CY6_FUNGAL_1"/>
    <property type="match status" value="1"/>
</dbReference>
<evidence type="ECO:0000256" key="6">
    <source>
        <dbReference type="SAM" id="MobiDB-lite"/>
    </source>
</evidence>
<evidence type="ECO:0000256" key="1">
    <source>
        <dbReference type="ARBA" id="ARBA00004123"/>
    </source>
</evidence>
<dbReference type="CDD" id="cd00067">
    <property type="entry name" value="GAL4"/>
    <property type="match status" value="1"/>
</dbReference>
<dbReference type="PANTHER" id="PTHR37534">
    <property type="entry name" value="TRANSCRIPTIONAL ACTIVATOR PROTEIN UGA3"/>
    <property type="match status" value="1"/>
</dbReference>
<dbReference type="Gene3D" id="4.10.240.10">
    <property type="entry name" value="Zn(2)-C6 fungal-type DNA-binding domain"/>
    <property type="match status" value="1"/>
</dbReference>
<keyword evidence="9" id="KW-1185">Reference proteome</keyword>
<protein>
    <recommendedName>
        <fullName evidence="7">Zn(2)-C6 fungal-type domain-containing protein</fullName>
    </recommendedName>
</protein>
<accession>U1G266</accession>
<keyword evidence="4" id="KW-0804">Transcription</keyword>
<feature type="compositionally biased region" description="Polar residues" evidence="6">
    <location>
        <begin position="1"/>
        <end position="11"/>
    </location>
</feature>
<evidence type="ECO:0000256" key="2">
    <source>
        <dbReference type="ARBA" id="ARBA00023015"/>
    </source>
</evidence>
<evidence type="ECO:0000313" key="9">
    <source>
        <dbReference type="Proteomes" id="UP000019373"/>
    </source>
</evidence>
<dbReference type="EMBL" id="KE721224">
    <property type="protein sequence ID" value="ERF71362.1"/>
    <property type="molecule type" value="Genomic_DNA"/>
</dbReference>
<reference evidence="9" key="1">
    <citation type="journal article" date="2014" name="BMC Genomics">
        <title>Genome characteristics reveal the impact of lichenization on lichen-forming fungus Endocarpon pusillum Hedwig (Verrucariales, Ascomycota).</title>
        <authorList>
            <person name="Wang Y.-Y."/>
            <person name="Liu B."/>
            <person name="Zhang X.-Y."/>
            <person name="Zhou Q.-M."/>
            <person name="Zhang T."/>
            <person name="Li H."/>
            <person name="Yu Y.-F."/>
            <person name="Zhang X.-L."/>
            <person name="Hao X.-Y."/>
            <person name="Wang M."/>
            <person name="Wang L."/>
            <person name="Wei J.-C."/>
        </authorList>
    </citation>
    <scope>NUCLEOTIDE SEQUENCE [LARGE SCALE GENOMIC DNA]</scope>
    <source>
        <strain evidence="9">Z07020 / HMAS-L-300199</strain>
    </source>
</reference>
<gene>
    <name evidence="8" type="ORF">EPUS_03517</name>
</gene>
<dbReference type="OMA" id="PFNMTLT"/>
<dbReference type="InterPro" id="IPR021858">
    <property type="entry name" value="Fun_TF"/>
</dbReference>
<evidence type="ECO:0000259" key="7">
    <source>
        <dbReference type="PROSITE" id="PS50048"/>
    </source>
</evidence>
<feature type="region of interest" description="Disordered" evidence="6">
    <location>
        <begin position="675"/>
        <end position="699"/>
    </location>
</feature>
<sequence length="717" mass="81050">MSAQSATSSTKPAGMSAPKSSPTKMASKMHRRSRSGMIDLTKLELPWLPCVARVSTYLLTKQSGCFTCRLRRKKCDEGKPKCKACKHLGLTCEYKRPMWWSNNDQRRRQKEDIKNIIKRTKLSEKSSTLQPHCTIPTPPGLTYSVPTSDGFSDGIGRTRATSEDSQDSLEYDFGYAQPPTPAIYDPHAYSMHPVHIGTNVPPYAPSYPYEVDIKTERQMFVNDIPTRRDSSISTFSTFQPPAPHTALPSFPSGDDWIQHDYFETRRDSWSGEEGLDFNFFDFSHGVVPHTSQQAIIPVDDCDRRLLDHFVENVLRLIFPILEVNQHGSVKAEVILPALESNKCYLHCCLSIAAIHLKATEGIQTEQIDNDIMRHRYETVSELCKALNRDTDHLQILEATLGMIFFQCSVGRPDDCLPDIPWHQHFQAATSLVHKLELPRIVEEMPETGVHPPFNMTLTSWIDILGSTMLGRSPQFANTYRTKHLTGSTSGLCELMGCEDRVMYLLSEIACLDALKMENRVDEISLCTHITALAQQLDATESHHDALVTPFSNTGAIRPRQLSKNMTAVFRIAARVYLCSLVPDYNRYQQSTINLIARLAELLHFIPSGPEGFDRSLVWPLLICGAYSIPTSPFRRVFAERIERLGEQAEFGSFGRMVRLLREVWRRAADTLLPTSATCEPTPTSTTSTSDTRSSNKNTQNVHWRDVMQQNGWDFLLI</sequence>
<dbReference type="SMART" id="SM00066">
    <property type="entry name" value="GAL4"/>
    <property type="match status" value="1"/>
</dbReference>
<evidence type="ECO:0000256" key="5">
    <source>
        <dbReference type="ARBA" id="ARBA00023242"/>
    </source>
</evidence>
<dbReference type="GO" id="GO:0003677">
    <property type="term" value="F:DNA binding"/>
    <property type="evidence" value="ECO:0007669"/>
    <property type="project" value="UniProtKB-KW"/>
</dbReference>
<dbReference type="Pfam" id="PF11951">
    <property type="entry name" value="Fungal_trans_2"/>
    <property type="match status" value="1"/>
</dbReference>
<keyword evidence="3" id="KW-0238">DNA-binding</keyword>
<dbReference type="eggNOG" id="ENOG502RX7Y">
    <property type="taxonomic scope" value="Eukaryota"/>
</dbReference>
<dbReference type="GO" id="GO:0005634">
    <property type="term" value="C:nucleus"/>
    <property type="evidence" value="ECO:0007669"/>
    <property type="project" value="UniProtKB-SubCell"/>
</dbReference>
<dbReference type="RefSeq" id="XP_007803064.1">
    <property type="nucleotide sequence ID" value="XM_007804873.1"/>
</dbReference>
<keyword evidence="2" id="KW-0805">Transcription regulation</keyword>